<organism evidence="4 5">
    <name type="scientific">Ferruginibacter yonginensis</name>
    <dbReference type="NCBI Taxonomy" id="1310416"/>
    <lineage>
        <taxon>Bacteria</taxon>
        <taxon>Pseudomonadati</taxon>
        <taxon>Bacteroidota</taxon>
        <taxon>Chitinophagia</taxon>
        <taxon>Chitinophagales</taxon>
        <taxon>Chitinophagaceae</taxon>
        <taxon>Ferruginibacter</taxon>
    </lineage>
</organism>
<protein>
    <submittedName>
        <fullName evidence="4">M28 family peptidase</fullName>
    </submittedName>
</protein>
<evidence type="ECO:0000259" key="2">
    <source>
        <dbReference type="Pfam" id="PF04389"/>
    </source>
</evidence>
<dbReference type="PANTHER" id="PTHR12147">
    <property type="entry name" value="METALLOPEPTIDASE M28 FAMILY MEMBER"/>
    <property type="match status" value="1"/>
</dbReference>
<feature type="signal peptide" evidence="1">
    <location>
        <begin position="1"/>
        <end position="22"/>
    </location>
</feature>
<dbReference type="RefSeq" id="WP_379711152.1">
    <property type="nucleotide sequence ID" value="NZ_JBHSCZ010000005.1"/>
</dbReference>
<feature type="domain" description="Peptidase M28" evidence="2">
    <location>
        <begin position="149"/>
        <end position="360"/>
    </location>
</feature>
<sequence length="670" mass="73069">MKKILLLPLILSVFVRVTFGQAATVPIPNITNITFSNTTAANILNGSYTPSTYNGAGVQNIPDSIVKGLLTKINPDSIKSYFLRLGTFYNRHSANQLASTTQGITASVNWVNSKFSEFSAVNGNRLVVSDLNFNGPTLCGVTSFKEPIAIIPGSSLTDKSIMVFTAHIDSRTDASTCPASTVEVRGMEDNATGVAALMELARVMSQYSYDRTIVFLITTLEEQSLGGAVALSKYCQANAIPVRAVINNDQMGTMICQTPSSQPGCTANNTFDTTNIRIFSSSSRQPAKQWARYIKLAYKDKALPTATVPMTINLMANVDRDSRGGDHMAFDTAGFTAVRLMCANEAGTGSGSTRIHSSRDIGGFDFNSDGIIDSFYVGFNYMQRNAMIDGLAMALAAVAQTPPTYTVTNLGNNNIRVVINTQTSYPSYRIGVRTATNDFDSVYRVFSTTSTLLIPVSSTGRYLISVAGEDVDKVTTFFGTEANIASSATTLAVNYQSFTAVKKDNKSELSFTIGQPVSNTIFYIERSTDGRNFNTIGTINSTVAGVRYFFEDASPILNAINYYRIKEVDQNNTVSYSSIRTVKYIADDLIQVFPVPANTAVTVVFTDIMQQKPTTLFLYNDMGQMVYVKNLIRTTGKEVIDITSFRNGNYVLKITTANNTIVTKQIQVMW</sequence>
<dbReference type="PANTHER" id="PTHR12147:SF26">
    <property type="entry name" value="PEPTIDASE M28 DOMAIN-CONTAINING PROTEIN"/>
    <property type="match status" value="1"/>
</dbReference>
<feature type="chain" id="PRO_5046006078" evidence="1">
    <location>
        <begin position="23"/>
        <end position="670"/>
    </location>
</feature>
<dbReference type="Pfam" id="PF04389">
    <property type="entry name" value="Peptidase_M28"/>
    <property type="match status" value="1"/>
</dbReference>
<dbReference type="InterPro" id="IPR045175">
    <property type="entry name" value="M28_fam"/>
</dbReference>
<evidence type="ECO:0000259" key="3">
    <source>
        <dbReference type="Pfam" id="PF18962"/>
    </source>
</evidence>
<dbReference type="InterPro" id="IPR026444">
    <property type="entry name" value="Secre_tail"/>
</dbReference>
<dbReference type="Proteomes" id="UP001595907">
    <property type="component" value="Unassembled WGS sequence"/>
</dbReference>
<gene>
    <name evidence="4" type="ORF">ACFOWM_13775</name>
</gene>
<keyword evidence="5" id="KW-1185">Reference proteome</keyword>
<accession>A0ABV8QVR8</accession>
<evidence type="ECO:0000313" key="5">
    <source>
        <dbReference type="Proteomes" id="UP001595907"/>
    </source>
</evidence>
<dbReference type="Gene3D" id="3.40.630.10">
    <property type="entry name" value="Zn peptidases"/>
    <property type="match status" value="1"/>
</dbReference>
<reference evidence="5" key="1">
    <citation type="journal article" date="2019" name="Int. J. Syst. Evol. Microbiol.">
        <title>The Global Catalogue of Microorganisms (GCM) 10K type strain sequencing project: providing services to taxonomists for standard genome sequencing and annotation.</title>
        <authorList>
            <consortium name="The Broad Institute Genomics Platform"/>
            <consortium name="The Broad Institute Genome Sequencing Center for Infectious Disease"/>
            <person name="Wu L."/>
            <person name="Ma J."/>
        </authorList>
    </citation>
    <scope>NUCLEOTIDE SEQUENCE [LARGE SCALE GENOMIC DNA]</scope>
    <source>
        <strain evidence="5">CECT 8289</strain>
    </source>
</reference>
<dbReference type="Pfam" id="PF18962">
    <property type="entry name" value="Por_Secre_tail"/>
    <property type="match status" value="1"/>
</dbReference>
<dbReference type="SUPFAM" id="SSF53187">
    <property type="entry name" value="Zn-dependent exopeptidases"/>
    <property type="match status" value="1"/>
</dbReference>
<comment type="caution">
    <text evidence="4">The sequence shown here is derived from an EMBL/GenBank/DDBJ whole genome shotgun (WGS) entry which is preliminary data.</text>
</comment>
<name>A0ABV8QVR8_9BACT</name>
<dbReference type="NCBIfam" id="TIGR04183">
    <property type="entry name" value="Por_Secre_tail"/>
    <property type="match status" value="1"/>
</dbReference>
<evidence type="ECO:0000256" key="1">
    <source>
        <dbReference type="SAM" id="SignalP"/>
    </source>
</evidence>
<proteinExistence type="predicted"/>
<keyword evidence="1" id="KW-0732">Signal</keyword>
<dbReference type="EMBL" id="JBHSCZ010000005">
    <property type="protein sequence ID" value="MFC4263958.1"/>
    <property type="molecule type" value="Genomic_DNA"/>
</dbReference>
<evidence type="ECO:0000313" key="4">
    <source>
        <dbReference type="EMBL" id="MFC4263958.1"/>
    </source>
</evidence>
<feature type="domain" description="Secretion system C-terminal sorting" evidence="3">
    <location>
        <begin position="592"/>
        <end position="666"/>
    </location>
</feature>
<dbReference type="InterPro" id="IPR007484">
    <property type="entry name" value="Peptidase_M28"/>
</dbReference>